<dbReference type="GO" id="GO:0004150">
    <property type="term" value="F:dihydroneopterin aldolase activity"/>
    <property type="evidence" value="ECO:0007669"/>
    <property type="project" value="InterPro"/>
</dbReference>
<dbReference type="PRINTS" id="PR00469">
    <property type="entry name" value="PNDRDTASEII"/>
</dbReference>
<proteinExistence type="predicted"/>
<sequence length="500" mass="53983">MTDAHHGSNGPHPSDRPDRSDHSDRSERSERSDGPQADLLAPLPTLPAVLDAVIIGGGPAGCSAASWLAQLGLSVAVIERGSRLCGSLQALTYHQDWLLGQPGESLAALGDRYASHVQALPGVHVLLHRSAHHLDWQAEQGWQIHLDGDTPGAAAADHALREPLRARALVLATGLTPRHPTPLYPASARHGRVLDAIELTARREQLPPGRVLLLGGGDNAVENALFLQAHGHEVTIWSRSDWRAQTHLLQQLDAQPAIRRRPAQAMPTAVTAQPDAVQVSSKAYGDEQFDHVAVLLGYEPEASAWLLVADALQRAGVTAPSQPFRDEPRFGVLGLFVAGDASARQHPCVQTALGDGVVAAKQVEAFLRPLREAQPPASLRRNNRQVIHITGLRFGANLGVLDFEREGPQPIQVDAEVNLGAQMIVSRDADIGHVLDYRRVRLIIIDECTAEHTDLLEALLGKLCTRLMKLPGVVGVRIKVTKLEIFPDCQVAISAECGQW</sequence>
<dbReference type="SMART" id="SM00905">
    <property type="entry name" value="FolB"/>
    <property type="match status" value="1"/>
</dbReference>
<dbReference type="GO" id="GO:0016491">
    <property type="term" value="F:oxidoreductase activity"/>
    <property type="evidence" value="ECO:0007669"/>
    <property type="project" value="UniProtKB-KW"/>
</dbReference>
<dbReference type="Gene3D" id="3.30.1130.10">
    <property type="match status" value="1"/>
</dbReference>
<dbReference type="SUPFAM" id="SSF55620">
    <property type="entry name" value="Tetrahydrobiopterin biosynthesis enzymes-like"/>
    <property type="match status" value="1"/>
</dbReference>
<reference evidence="4 5" key="1">
    <citation type="submission" date="2015-12" db="EMBL/GenBank/DDBJ databases">
        <title>Complete genome of Roseateles depolymerans KCTC 42856.</title>
        <authorList>
            <person name="Kim K.M."/>
        </authorList>
    </citation>
    <scope>NUCLEOTIDE SEQUENCE [LARGE SCALE GENOMIC DNA]</scope>
    <source>
        <strain evidence="4 5">KCTC 42856</strain>
    </source>
</reference>
<dbReference type="InterPro" id="IPR050097">
    <property type="entry name" value="Ferredoxin-NADP_redctase_2"/>
</dbReference>
<dbReference type="Pfam" id="PF02152">
    <property type="entry name" value="FolB"/>
    <property type="match status" value="1"/>
</dbReference>
<protein>
    <submittedName>
        <fullName evidence="4">Dihydroneopterin aldolase</fullName>
    </submittedName>
</protein>
<accession>A0A0U3LUH2</accession>
<evidence type="ECO:0000256" key="1">
    <source>
        <dbReference type="ARBA" id="ARBA00022630"/>
    </source>
</evidence>
<dbReference type="InterPro" id="IPR006157">
    <property type="entry name" value="FolB_dom"/>
</dbReference>
<dbReference type="PANTHER" id="PTHR48105">
    <property type="entry name" value="THIOREDOXIN REDUCTASE 1-RELATED-RELATED"/>
    <property type="match status" value="1"/>
</dbReference>
<dbReference type="STRING" id="76731.RD2015_4266"/>
<evidence type="ECO:0000256" key="3">
    <source>
        <dbReference type="SAM" id="MobiDB-lite"/>
    </source>
</evidence>
<dbReference type="InterPro" id="IPR043133">
    <property type="entry name" value="GTP-CH-I_C/QueF"/>
</dbReference>
<dbReference type="Pfam" id="PF07992">
    <property type="entry name" value="Pyr_redox_2"/>
    <property type="match status" value="1"/>
</dbReference>
<dbReference type="InterPro" id="IPR036188">
    <property type="entry name" value="FAD/NAD-bd_sf"/>
</dbReference>
<dbReference type="SUPFAM" id="SSF51905">
    <property type="entry name" value="FAD/NAD(P)-binding domain"/>
    <property type="match status" value="1"/>
</dbReference>
<dbReference type="Gene3D" id="3.50.50.60">
    <property type="entry name" value="FAD/NAD(P)-binding domain"/>
    <property type="match status" value="2"/>
</dbReference>
<dbReference type="GO" id="GO:0006760">
    <property type="term" value="P:folic acid-containing compound metabolic process"/>
    <property type="evidence" value="ECO:0007669"/>
    <property type="project" value="InterPro"/>
</dbReference>
<dbReference type="OrthoDB" id="8521219at2"/>
<dbReference type="KEGG" id="rdp:RD2015_4266"/>
<feature type="region of interest" description="Disordered" evidence="3">
    <location>
        <begin position="1"/>
        <end position="41"/>
    </location>
</feature>
<dbReference type="Proteomes" id="UP000060699">
    <property type="component" value="Chromosome"/>
</dbReference>
<dbReference type="InterPro" id="IPR023753">
    <property type="entry name" value="FAD/NAD-binding_dom"/>
</dbReference>
<evidence type="ECO:0000313" key="5">
    <source>
        <dbReference type="Proteomes" id="UP000060699"/>
    </source>
</evidence>
<name>A0A0U3LUH2_9BURK</name>
<dbReference type="PRINTS" id="PR00368">
    <property type="entry name" value="FADPNR"/>
</dbReference>
<feature type="compositionally biased region" description="Basic and acidic residues" evidence="3">
    <location>
        <begin position="13"/>
        <end position="33"/>
    </location>
</feature>
<dbReference type="AlphaFoldDB" id="A0A0U3LUH2"/>
<evidence type="ECO:0000256" key="2">
    <source>
        <dbReference type="ARBA" id="ARBA00023002"/>
    </source>
</evidence>
<dbReference type="EMBL" id="CP013729">
    <property type="protein sequence ID" value="ALV08711.1"/>
    <property type="molecule type" value="Genomic_DNA"/>
</dbReference>
<organism evidence="4 5">
    <name type="scientific">Roseateles depolymerans</name>
    <dbReference type="NCBI Taxonomy" id="76731"/>
    <lineage>
        <taxon>Bacteria</taxon>
        <taxon>Pseudomonadati</taxon>
        <taxon>Pseudomonadota</taxon>
        <taxon>Betaproteobacteria</taxon>
        <taxon>Burkholderiales</taxon>
        <taxon>Sphaerotilaceae</taxon>
        <taxon>Roseateles</taxon>
    </lineage>
</organism>
<gene>
    <name evidence="4" type="ORF">RD2015_4266</name>
</gene>
<evidence type="ECO:0000313" key="4">
    <source>
        <dbReference type="EMBL" id="ALV08711.1"/>
    </source>
</evidence>
<keyword evidence="5" id="KW-1185">Reference proteome</keyword>
<keyword evidence="1" id="KW-0285">Flavoprotein</keyword>
<keyword evidence="2" id="KW-0560">Oxidoreductase</keyword>
<dbReference type="PATRIC" id="fig|76731.3.peg.4372"/>